<comment type="caution">
    <text evidence="1">The sequence shown here is derived from an EMBL/GenBank/DDBJ whole genome shotgun (WGS) entry which is preliminary data.</text>
</comment>
<proteinExistence type="predicted"/>
<evidence type="ECO:0008006" key="3">
    <source>
        <dbReference type="Google" id="ProtNLM"/>
    </source>
</evidence>
<dbReference type="AlphaFoldDB" id="A0A2V4NLY2"/>
<protein>
    <recommendedName>
        <fullName evidence="3">Leucine rich repeat variant</fullName>
    </recommendedName>
</protein>
<evidence type="ECO:0000313" key="1">
    <source>
        <dbReference type="EMBL" id="PYC87449.1"/>
    </source>
</evidence>
<dbReference type="RefSeq" id="WP_110665942.1">
    <property type="nucleotide sequence ID" value="NZ_PYBW01000014.1"/>
</dbReference>
<dbReference type="Gene3D" id="1.25.10.10">
    <property type="entry name" value="Leucine-rich Repeat Variant"/>
    <property type="match status" value="3"/>
</dbReference>
<gene>
    <name evidence="1" type="ORF">C7C46_04550</name>
</gene>
<dbReference type="EMBL" id="PYBW01000014">
    <property type="protein sequence ID" value="PYC87449.1"/>
    <property type="molecule type" value="Genomic_DNA"/>
</dbReference>
<organism evidence="1 2">
    <name type="scientific">Streptomyces tateyamensis</name>
    <dbReference type="NCBI Taxonomy" id="565073"/>
    <lineage>
        <taxon>Bacteria</taxon>
        <taxon>Bacillati</taxon>
        <taxon>Actinomycetota</taxon>
        <taxon>Actinomycetes</taxon>
        <taxon>Kitasatosporales</taxon>
        <taxon>Streptomycetaceae</taxon>
        <taxon>Streptomyces</taxon>
    </lineage>
</organism>
<evidence type="ECO:0000313" key="2">
    <source>
        <dbReference type="Proteomes" id="UP000248039"/>
    </source>
</evidence>
<dbReference type="Proteomes" id="UP000248039">
    <property type="component" value="Unassembled WGS sequence"/>
</dbReference>
<keyword evidence="2" id="KW-1185">Reference proteome</keyword>
<dbReference type="InterPro" id="IPR011989">
    <property type="entry name" value="ARM-like"/>
</dbReference>
<reference evidence="1 2" key="1">
    <citation type="submission" date="2018-03" db="EMBL/GenBank/DDBJ databases">
        <title>Bioinformatic expansion and discovery of thiopeptide antibiotics.</title>
        <authorList>
            <person name="Schwalen C.J."/>
            <person name="Hudson G.A."/>
            <person name="Mitchell D.A."/>
        </authorList>
    </citation>
    <scope>NUCLEOTIDE SEQUENCE [LARGE SCALE GENOMIC DNA]</scope>
    <source>
        <strain evidence="1 2">ATCC 21389</strain>
    </source>
</reference>
<dbReference type="OrthoDB" id="3666466at2"/>
<sequence length="504" mass="53425">MNHALLGLAVNPALPTHLVDRLIGAADDELAAELARRPELSSAQVRALAARSEWAAVRLAYEGRLKAADVDPAVQPLAALALLDEGAGLPHWARYFAAHPCVEHREKLARCPGLPADVARSLADDPEIGVVAALAAWGPGHLAAELARHPHAEVRRGVAGNGATPPELLAALLTGEGLPPASHCRVCDREEVPFVHAPDCPRGDCELLPGDACDGSHQSAVRDAQWQALHNPATPAWAVARSVDHWSALLRELVAAREGLPPQIYARLATDPIPMVRAPLAKNPSIDEALIRRLAEDAGHDVRRSLALHPSLPLEVLARIAHLAKLGSELLPRVATATPAEVADLAAAADPTLRMVVAQRRDLPDEIRDALARDEDAKVLKAIAPHPGLSEAQLLAMIDRHGPRVAAKAATNPDATATVLERLTRQPASRKALREIARHPNASLPALLACLTDPRARPIAAARPELPADVLIELLADEDWQVATAAGANPSLPADVMSGLVLPR</sequence>
<name>A0A2V4NLY2_9ACTN</name>
<accession>A0A2V4NLY2</accession>